<comment type="caution">
    <text evidence="3">The sequence shown here is derived from an EMBL/GenBank/DDBJ whole genome shotgun (WGS) entry which is preliminary data.</text>
</comment>
<name>A0A7W9KSQ2_9PSEU</name>
<accession>A0A7W9KSQ2</accession>
<evidence type="ECO:0000259" key="2">
    <source>
        <dbReference type="Pfam" id="PF12307"/>
    </source>
</evidence>
<evidence type="ECO:0000256" key="1">
    <source>
        <dbReference type="SAM" id="Phobius"/>
    </source>
</evidence>
<dbReference type="Pfam" id="PF12307">
    <property type="entry name" value="DUF3631"/>
    <property type="match status" value="1"/>
</dbReference>
<dbReference type="Proteomes" id="UP000585638">
    <property type="component" value="Unassembled WGS sequence"/>
</dbReference>
<evidence type="ECO:0000313" key="3">
    <source>
        <dbReference type="EMBL" id="MBB5898035.1"/>
    </source>
</evidence>
<dbReference type="AlphaFoldDB" id="A0A7W9KSQ2"/>
<reference evidence="3 4" key="1">
    <citation type="submission" date="2020-08" db="EMBL/GenBank/DDBJ databases">
        <title>Sequencing the genomes of 1000 actinobacteria strains.</title>
        <authorList>
            <person name="Klenk H.-P."/>
        </authorList>
    </citation>
    <scope>NUCLEOTIDE SEQUENCE [LARGE SCALE GENOMIC DNA]</scope>
    <source>
        <strain evidence="3 4">DSM 43851</strain>
    </source>
</reference>
<dbReference type="InterPro" id="IPR022081">
    <property type="entry name" value="DUF3631"/>
</dbReference>
<dbReference type="RefSeq" id="WP_184870503.1">
    <property type="nucleotide sequence ID" value="NZ_BAAAWY010000021.1"/>
</dbReference>
<protein>
    <submittedName>
        <fullName evidence="3">NAD dependent epimerase/dehydratase family enzyme</fullName>
    </submittedName>
</protein>
<gene>
    <name evidence="3" type="ORF">BJ998_009294</name>
</gene>
<proteinExistence type="predicted"/>
<feature type="transmembrane region" description="Helical" evidence="1">
    <location>
        <begin position="48"/>
        <end position="69"/>
    </location>
</feature>
<feature type="domain" description="DUF3631" evidence="2">
    <location>
        <begin position="8"/>
        <end position="58"/>
    </location>
</feature>
<sequence length="72" mass="8301">MKRSPRCTDRLATKDLLAELWEVDDRPWIDLAGKALTDRRMSKELRKYLVAPNALTTAQVVLTDAWSLYLPL</sequence>
<evidence type="ECO:0000313" key="4">
    <source>
        <dbReference type="Proteomes" id="UP000585638"/>
    </source>
</evidence>
<keyword evidence="4" id="KW-1185">Reference proteome</keyword>
<keyword evidence="1" id="KW-1133">Transmembrane helix</keyword>
<organism evidence="3 4">
    <name type="scientific">Kutzneria kofuensis</name>
    <dbReference type="NCBI Taxonomy" id="103725"/>
    <lineage>
        <taxon>Bacteria</taxon>
        <taxon>Bacillati</taxon>
        <taxon>Actinomycetota</taxon>
        <taxon>Actinomycetes</taxon>
        <taxon>Pseudonocardiales</taxon>
        <taxon>Pseudonocardiaceae</taxon>
        <taxon>Kutzneria</taxon>
    </lineage>
</organism>
<dbReference type="EMBL" id="JACHIR010000005">
    <property type="protein sequence ID" value="MBB5898035.1"/>
    <property type="molecule type" value="Genomic_DNA"/>
</dbReference>
<keyword evidence="1" id="KW-0472">Membrane</keyword>
<keyword evidence="1" id="KW-0812">Transmembrane</keyword>